<organism evidence="3 4">
    <name type="scientific">Lasiosphaeria miniovina</name>
    <dbReference type="NCBI Taxonomy" id="1954250"/>
    <lineage>
        <taxon>Eukaryota</taxon>
        <taxon>Fungi</taxon>
        <taxon>Dikarya</taxon>
        <taxon>Ascomycota</taxon>
        <taxon>Pezizomycotina</taxon>
        <taxon>Sordariomycetes</taxon>
        <taxon>Sordariomycetidae</taxon>
        <taxon>Sordariales</taxon>
        <taxon>Lasiosphaeriaceae</taxon>
        <taxon>Lasiosphaeria</taxon>
    </lineage>
</organism>
<dbReference type="AlphaFoldDB" id="A0AA40E4V1"/>
<keyword evidence="2" id="KW-0472">Membrane</keyword>
<protein>
    <submittedName>
        <fullName evidence="3">Uncharacterized protein</fullName>
    </submittedName>
</protein>
<evidence type="ECO:0000313" key="4">
    <source>
        <dbReference type="Proteomes" id="UP001172101"/>
    </source>
</evidence>
<proteinExistence type="predicted"/>
<keyword evidence="4" id="KW-1185">Reference proteome</keyword>
<sequence>MGNHGETKSTSTASPGHPHGQAEDTIPEDAVRLCYHWVSFAFFSVFFSSLFFCITSLTMIERAGASLNANLRLEAKPGHNIVMAAAVGGFVCFIYRAAVIIASGSKIKDKLPV</sequence>
<dbReference type="RefSeq" id="XP_060298492.1">
    <property type="nucleotide sequence ID" value="XM_060433867.1"/>
</dbReference>
<feature type="transmembrane region" description="Helical" evidence="2">
    <location>
        <begin position="37"/>
        <end position="60"/>
    </location>
</feature>
<keyword evidence="2" id="KW-1133">Transmembrane helix</keyword>
<reference evidence="3" key="1">
    <citation type="submission" date="2023-06" db="EMBL/GenBank/DDBJ databases">
        <title>Genome-scale phylogeny and comparative genomics of the fungal order Sordariales.</title>
        <authorList>
            <consortium name="Lawrence Berkeley National Laboratory"/>
            <person name="Hensen N."/>
            <person name="Bonometti L."/>
            <person name="Westerberg I."/>
            <person name="Brannstrom I.O."/>
            <person name="Guillou S."/>
            <person name="Cros-Aarteil S."/>
            <person name="Calhoun S."/>
            <person name="Haridas S."/>
            <person name="Kuo A."/>
            <person name="Mondo S."/>
            <person name="Pangilinan J."/>
            <person name="Riley R."/>
            <person name="LaButti K."/>
            <person name="Andreopoulos B."/>
            <person name="Lipzen A."/>
            <person name="Chen C."/>
            <person name="Yanf M."/>
            <person name="Daum C."/>
            <person name="Ng V."/>
            <person name="Clum A."/>
            <person name="Steindorff A."/>
            <person name="Ohm R."/>
            <person name="Martin F."/>
            <person name="Silar P."/>
            <person name="Natvig D."/>
            <person name="Lalanne C."/>
            <person name="Gautier V."/>
            <person name="Ament-velasquez S.L."/>
            <person name="Kruys A."/>
            <person name="Hutchinson M.I."/>
            <person name="Powell A.J."/>
            <person name="Barry K."/>
            <person name="Miller A.N."/>
            <person name="Grigoriev I.V."/>
            <person name="Debuchy R."/>
            <person name="Gladieux P."/>
            <person name="Thoren M.H."/>
            <person name="Johannesson H."/>
        </authorList>
    </citation>
    <scope>NUCLEOTIDE SEQUENCE</scope>
    <source>
        <strain evidence="3">SMH2392-1A</strain>
    </source>
</reference>
<dbReference type="GeneID" id="85317137"/>
<feature type="region of interest" description="Disordered" evidence="1">
    <location>
        <begin position="1"/>
        <end position="24"/>
    </location>
</feature>
<dbReference type="EMBL" id="JAUIRO010000003">
    <property type="protein sequence ID" value="KAK0722568.1"/>
    <property type="molecule type" value="Genomic_DNA"/>
</dbReference>
<accession>A0AA40E4V1</accession>
<evidence type="ECO:0000256" key="2">
    <source>
        <dbReference type="SAM" id="Phobius"/>
    </source>
</evidence>
<evidence type="ECO:0000313" key="3">
    <source>
        <dbReference type="EMBL" id="KAK0722568.1"/>
    </source>
</evidence>
<keyword evidence="2" id="KW-0812">Transmembrane</keyword>
<gene>
    <name evidence="3" type="ORF">B0T26DRAFT_226303</name>
</gene>
<evidence type="ECO:0000256" key="1">
    <source>
        <dbReference type="SAM" id="MobiDB-lite"/>
    </source>
</evidence>
<comment type="caution">
    <text evidence="3">The sequence shown here is derived from an EMBL/GenBank/DDBJ whole genome shotgun (WGS) entry which is preliminary data.</text>
</comment>
<feature type="transmembrane region" description="Helical" evidence="2">
    <location>
        <begin position="81"/>
        <end position="103"/>
    </location>
</feature>
<dbReference type="Proteomes" id="UP001172101">
    <property type="component" value="Unassembled WGS sequence"/>
</dbReference>
<name>A0AA40E4V1_9PEZI</name>